<proteinExistence type="predicted"/>
<dbReference type="Proteomes" id="UP000092508">
    <property type="component" value="Unassembled WGS sequence"/>
</dbReference>
<protein>
    <submittedName>
        <fullName evidence="1">Uncharacterized protein</fullName>
    </submittedName>
</protein>
<sequence length="75" mass="8410">MLTFTYPSAKLTRKSTYSQLQPQTVRYLVIERSKPQSVSLSSVKRKQRKPFVSAAEALGNTPAADVDFDLDFLAD</sequence>
<comment type="caution">
    <text evidence="1">The sequence shown here is derived from an EMBL/GenBank/DDBJ whole genome shotgun (WGS) entry which is preliminary data.</text>
</comment>
<dbReference type="STRING" id="34059.A9308_09010"/>
<evidence type="ECO:0000313" key="1">
    <source>
        <dbReference type="EMBL" id="OBX76264.1"/>
    </source>
</evidence>
<evidence type="ECO:0000313" key="2">
    <source>
        <dbReference type="Proteomes" id="UP000092508"/>
    </source>
</evidence>
<dbReference type="AlphaFoldDB" id="A0A1B8QAJ0"/>
<accession>A0A1B8QAJ0</accession>
<gene>
    <name evidence="1" type="ORF">A9308_09010</name>
</gene>
<reference evidence="1 2" key="1">
    <citation type="submission" date="2016-06" db="EMBL/GenBank/DDBJ databases">
        <title>Draft genome of Moraxella atlantae CCUG 66109.</title>
        <authorList>
            <person name="Salva-Serra F."/>
            <person name="Engstrom-Jakobsson H."/>
            <person name="Thorell K."/>
            <person name="Gonzales-Siles L."/>
            <person name="Karlsson R."/>
            <person name="Boulund F."/>
            <person name="Engstrand L."/>
            <person name="Kristiansson E."/>
            <person name="Moore E."/>
        </authorList>
    </citation>
    <scope>NUCLEOTIDE SEQUENCE [LARGE SCALE GENOMIC DNA]</scope>
    <source>
        <strain evidence="1 2">CCUG 66109</strain>
    </source>
</reference>
<dbReference type="EMBL" id="LZMZ01000032">
    <property type="protein sequence ID" value="OBX76264.1"/>
    <property type="molecule type" value="Genomic_DNA"/>
</dbReference>
<organism evidence="1 2">
    <name type="scientific">Faucicola atlantae</name>
    <dbReference type="NCBI Taxonomy" id="34059"/>
    <lineage>
        <taxon>Bacteria</taxon>
        <taxon>Pseudomonadati</taxon>
        <taxon>Pseudomonadota</taxon>
        <taxon>Gammaproteobacteria</taxon>
        <taxon>Moraxellales</taxon>
        <taxon>Moraxellaceae</taxon>
        <taxon>Faucicola</taxon>
    </lineage>
</organism>
<name>A0A1B8QAJ0_9GAMM</name>